<dbReference type="GO" id="GO:0015658">
    <property type="term" value="F:branched-chain amino acid transmembrane transporter activity"/>
    <property type="evidence" value="ECO:0007669"/>
    <property type="project" value="TreeGrafter"/>
</dbReference>
<dbReference type="Proteomes" id="UP000295210">
    <property type="component" value="Unassembled WGS sequence"/>
</dbReference>
<accession>A0A4R1L5W2</accession>
<name>A0A4R1L5W2_9BACT</name>
<keyword evidence="3" id="KW-0547">Nucleotide-binding</keyword>
<dbReference type="Gene3D" id="3.40.50.300">
    <property type="entry name" value="P-loop containing nucleotide triphosphate hydrolases"/>
    <property type="match status" value="1"/>
</dbReference>
<dbReference type="InterPro" id="IPR027417">
    <property type="entry name" value="P-loop_NTPase"/>
</dbReference>
<evidence type="ECO:0000256" key="2">
    <source>
        <dbReference type="ARBA" id="ARBA00022448"/>
    </source>
</evidence>
<keyword evidence="4 7" id="KW-0067">ATP-binding</keyword>
<evidence type="ECO:0000256" key="5">
    <source>
        <dbReference type="ARBA" id="ARBA00022970"/>
    </source>
</evidence>
<dbReference type="GO" id="GO:0016887">
    <property type="term" value="F:ATP hydrolysis activity"/>
    <property type="evidence" value="ECO:0007669"/>
    <property type="project" value="InterPro"/>
</dbReference>
<dbReference type="InterPro" id="IPR017780">
    <property type="entry name" value="ABC_transptr_urea_ATP-bd_UrtE"/>
</dbReference>
<dbReference type="SUPFAM" id="SSF52540">
    <property type="entry name" value="P-loop containing nucleoside triphosphate hydrolases"/>
    <property type="match status" value="1"/>
</dbReference>
<protein>
    <submittedName>
        <fullName evidence="7">Urea transport system ATP-binding protein</fullName>
    </submittedName>
</protein>
<dbReference type="SMART" id="SM00382">
    <property type="entry name" value="AAA"/>
    <property type="match status" value="1"/>
</dbReference>
<dbReference type="InterPro" id="IPR003439">
    <property type="entry name" value="ABC_transporter-like_ATP-bd"/>
</dbReference>
<dbReference type="EMBL" id="SMGK01000005">
    <property type="protein sequence ID" value="TCK71659.1"/>
    <property type="molecule type" value="Genomic_DNA"/>
</dbReference>
<evidence type="ECO:0000256" key="4">
    <source>
        <dbReference type="ARBA" id="ARBA00022840"/>
    </source>
</evidence>
<dbReference type="CDD" id="cd03224">
    <property type="entry name" value="ABC_TM1139_LivF_branched"/>
    <property type="match status" value="1"/>
</dbReference>
<proteinExistence type="inferred from homology"/>
<dbReference type="GO" id="GO:0015807">
    <property type="term" value="P:L-amino acid transport"/>
    <property type="evidence" value="ECO:0007669"/>
    <property type="project" value="TreeGrafter"/>
</dbReference>
<dbReference type="AlphaFoldDB" id="A0A4R1L5W2"/>
<dbReference type="PANTHER" id="PTHR43820">
    <property type="entry name" value="HIGH-AFFINITY BRANCHED-CHAIN AMINO ACID TRANSPORT ATP-BINDING PROTEIN LIVF"/>
    <property type="match status" value="1"/>
</dbReference>
<evidence type="ECO:0000313" key="8">
    <source>
        <dbReference type="Proteomes" id="UP000295210"/>
    </source>
</evidence>
<sequence length="235" mass="25787">MLELEGICAAYGKSRVLENVHLSIAPAESVTLLGRNGVGKTTLLRTIVGLHPVSQGTVRFAGEEVTHSAAYQRARKGIGYVPQGRGIFPHLTVEENLRLGSASARKGEHNGGDAIPAHIFELFPLLRRVPNRKGGVLSGGEQQQLAIARAMVAQPKLLILDEPTEGIQPSIVQQIEEILREIRTRLKVAILLVEQYLDFAWSIADRFYVMRRGRIVENGSPRDSDPASIHHLLSV</sequence>
<evidence type="ECO:0000256" key="3">
    <source>
        <dbReference type="ARBA" id="ARBA00022741"/>
    </source>
</evidence>
<comment type="similarity">
    <text evidence="1">Belongs to the ABC transporter superfamily.</text>
</comment>
<dbReference type="NCBIfam" id="TIGR03410">
    <property type="entry name" value="urea_trans_UrtE"/>
    <property type="match status" value="1"/>
</dbReference>
<reference evidence="7 8" key="1">
    <citation type="submission" date="2019-03" db="EMBL/GenBank/DDBJ databases">
        <title>Genomic Encyclopedia of Type Strains, Phase IV (KMG-IV): sequencing the most valuable type-strain genomes for metagenomic binning, comparative biology and taxonomic classification.</title>
        <authorList>
            <person name="Goeker M."/>
        </authorList>
    </citation>
    <scope>NUCLEOTIDE SEQUENCE [LARGE SCALE GENOMIC DNA]</scope>
    <source>
        <strain evidence="7 8">DSM 103428</strain>
    </source>
</reference>
<comment type="caution">
    <text evidence="7">The sequence shown here is derived from an EMBL/GenBank/DDBJ whole genome shotgun (WGS) entry which is preliminary data.</text>
</comment>
<keyword evidence="2" id="KW-0813">Transport</keyword>
<organism evidence="7 8">
    <name type="scientific">Acidipila rosea</name>
    <dbReference type="NCBI Taxonomy" id="768535"/>
    <lineage>
        <taxon>Bacteria</taxon>
        <taxon>Pseudomonadati</taxon>
        <taxon>Acidobacteriota</taxon>
        <taxon>Terriglobia</taxon>
        <taxon>Terriglobales</taxon>
        <taxon>Acidobacteriaceae</taxon>
        <taxon>Acidipila</taxon>
    </lineage>
</organism>
<dbReference type="PROSITE" id="PS50893">
    <property type="entry name" value="ABC_TRANSPORTER_2"/>
    <property type="match status" value="1"/>
</dbReference>
<dbReference type="OrthoDB" id="9779136at2"/>
<dbReference type="InterPro" id="IPR052156">
    <property type="entry name" value="BCAA_Transport_ATP-bd_LivF"/>
</dbReference>
<evidence type="ECO:0000259" key="6">
    <source>
        <dbReference type="PROSITE" id="PS50893"/>
    </source>
</evidence>
<evidence type="ECO:0000313" key="7">
    <source>
        <dbReference type="EMBL" id="TCK71659.1"/>
    </source>
</evidence>
<dbReference type="InterPro" id="IPR003593">
    <property type="entry name" value="AAA+_ATPase"/>
</dbReference>
<dbReference type="RefSeq" id="WP_131998294.1">
    <property type="nucleotide sequence ID" value="NZ_SMGK01000005.1"/>
</dbReference>
<feature type="domain" description="ABC transporter" evidence="6">
    <location>
        <begin position="2"/>
        <end position="235"/>
    </location>
</feature>
<dbReference type="GO" id="GO:0005524">
    <property type="term" value="F:ATP binding"/>
    <property type="evidence" value="ECO:0007669"/>
    <property type="project" value="UniProtKB-KW"/>
</dbReference>
<keyword evidence="8" id="KW-1185">Reference proteome</keyword>
<evidence type="ECO:0000256" key="1">
    <source>
        <dbReference type="ARBA" id="ARBA00005417"/>
    </source>
</evidence>
<keyword evidence="5" id="KW-0029">Amino-acid transport</keyword>
<dbReference type="Pfam" id="PF00005">
    <property type="entry name" value="ABC_tran"/>
    <property type="match status" value="1"/>
</dbReference>
<dbReference type="PANTHER" id="PTHR43820:SF5">
    <property type="entry name" value="HIGH-AFFINITY BRANCHED-CHAIN AMINO ACID TRANSPORT ATP-BINDING PROTEIN"/>
    <property type="match status" value="1"/>
</dbReference>
<gene>
    <name evidence="7" type="ORF">C7378_2941</name>
</gene>